<dbReference type="EMBL" id="KK107293">
    <property type="protein sequence ID" value="EZA53200.1"/>
    <property type="molecule type" value="Genomic_DNA"/>
</dbReference>
<organism evidence="2 3">
    <name type="scientific">Ooceraea biroi</name>
    <name type="common">Clonal raider ant</name>
    <name type="synonym">Cerapachys biroi</name>
    <dbReference type="NCBI Taxonomy" id="2015173"/>
    <lineage>
        <taxon>Eukaryota</taxon>
        <taxon>Metazoa</taxon>
        <taxon>Ecdysozoa</taxon>
        <taxon>Arthropoda</taxon>
        <taxon>Hexapoda</taxon>
        <taxon>Insecta</taxon>
        <taxon>Pterygota</taxon>
        <taxon>Neoptera</taxon>
        <taxon>Endopterygota</taxon>
        <taxon>Hymenoptera</taxon>
        <taxon>Apocrita</taxon>
        <taxon>Aculeata</taxon>
        <taxon>Formicoidea</taxon>
        <taxon>Formicidae</taxon>
        <taxon>Dorylinae</taxon>
        <taxon>Ooceraea</taxon>
    </lineage>
</organism>
<dbReference type="AlphaFoldDB" id="A0A026WAW7"/>
<evidence type="ECO:0000256" key="1">
    <source>
        <dbReference type="SAM" id="MobiDB-lite"/>
    </source>
</evidence>
<evidence type="ECO:0000313" key="2">
    <source>
        <dbReference type="EMBL" id="EZA53200.1"/>
    </source>
</evidence>
<accession>A0A026WAW7</accession>
<proteinExistence type="predicted"/>
<reference evidence="2 3" key="1">
    <citation type="journal article" date="2014" name="Curr. Biol.">
        <title>The genome of the clonal raider ant Cerapachys biroi.</title>
        <authorList>
            <person name="Oxley P.R."/>
            <person name="Ji L."/>
            <person name="Fetter-Pruneda I."/>
            <person name="McKenzie S.K."/>
            <person name="Li C."/>
            <person name="Hu H."/>
            <person name="Zhang G."/>
            <person name="Kronauer D.J."/>
        </authorList>
    </citation>
    <scope>NUCLEOTIDE SEQUENCE [LARGE SCALE GENOMIC DNA]</scope>
</reference>
<feature type="compositionally biased region" description="Acidic residues" evidence="1">
    <location>
        <begin position="8"/>
        <end position="18"/>
    </location>
</feature>
<dbReference type="Proteomes" id="UP000053097">
    <property type="component" value="Unassembled WGS sequence"/>
</dbReference>
<protein>
    <submittedName>
        <fullName evidence="2">Uncharacterized protein</fullName>
    </submittedName>
</protein>
<name>A0A026WAW7_OOCBI</name>
<gene>
    <name evidence="2" type="ORF">X777_06279</name>
</gene>
<sequence length="64" mass="7279">MVDTNNNGEEEEEEEKDEEERKASFVRNASPSVMHKISTVTAFFRAAGGEWSWGRRHGGKRGPR</sequence>
<evidence type="ECO:0000313" key="3">
    <source>
        <dbReference type="Proteomes" id="UP000053097"/>
    </source>
</evidence>
<feature type="region of interest" description="Disordered" evidence="1">
    <location>
        <begin position="1"/>
        <end position="29"/>
    </location>
</feature>
<keyword evidence="3" id="KW-1185">Reference proteome</keyword>